<evidence type="ECO:0000259" key="3">
    <source>
        <dbReference type="Pfam" id="PF13505"/>
    </source>
</evidence>
<dbReference type="AlphaFoldDB" id="V5SEE5"/>
<dbReference type="RefSeq" id="WP_023787081.1">
    <property type="nucleotide sequence ID" value="NC_022997.1"/>
</dbReference>
<reference evidence="4 5" key="1">
    <citation type="journal article" date="2014" name="Genome Announc.">
        <title>Complete Genome Sequence of Hyphomicrobium nitrativorans Strain NL23, a Denitrifying Bacterium Isolated from Biofilm of a Methanol-Fed Denitrification System Treating Seawater at the Montreal Biodome.</title>
        <authorList>
            <person name="Martineau C."/>
            <person name="Villeneuve C."/>
            <person name="Mauffrey F."/>
            <person name="Villemur R."/>
        </authorList>
    </citation>
    <scope>NUCLEOTIDE SEQUENCE [LARGE SCALE GENOMIC DNA]</scope>
    <source>
        <strain evidence="4">NL23</strain>
    </source>
</reference>
<keyword evidence="1 2" id="KW-0732">Signal</keyword>
<sequence length="277" mass="29794">MKTTSVCALLGAVASAALLTLSAMPASAADLGYGSVKDIPPPAPSGRAWYLRGTIGMKNPEPGSIWADEYATGAFNVHHKDIKSSTLYGFGIGIEHSRWLRFDLTGEYRGKQLFVAHDSYNNGGPCPGWGCGTNEHTANLKSWLGLANAYVDLGTWHGVTPYVGGGIGFASITTMGYKDVNVPRNSVWFAENDKTTTNFAWALYAGLAYDVTPQLTLDFGYRYTDLGSVYTGSVVPFDGSAPAARGLEIRDITSHDLLLTARYRLGGNEPMYPVAFK</sequence>
<evidence type="ECO:0000256" key="2">
    <source>
        <dbReference type="SAM" id="SignalP"/>
    </source>
</evidence>
<feature type="signal peptide" evidence="2">
    <location>
        <begin position="1"/>
        <end position="28"/>
    </location>
</feature>
<dbReference type="Gene3D" id="2.40.160.20">
    <property type="match status" value="1"/>
</dbReference>
<evidence type="ECO:0000313" key="5">
    <source>
        <dbReference type="Proteomes" id="UP000018542"/>
    </source>
</evidence>
<dbReference type="SUPFAM" id="SSF56925">
    <property type="entry name" value="OMPA-like"/>
    <property type="match status" value="1"/>
</dbReference>
<evidence type="ECO:0000313" key="4">
    <source>
        <dbReference type="EMBL" id="AHB48425.1"/>
    </source>
</evidence>
<organism evidence="4 5">
    <name type="scientific">Hyphomicrobium nitrativorans NL23</name>
    <dbReference type="NCBI Taxonomy" id="1029756"/>
    <lineage>
        <taxon>Bacteria</taxon>
        <taxon>Pseudomonadati</taxon>
        <taxon>Pseudomonadota</taxon>
        <taxon>Alphaproteobacteria</taxon>
        <taxon>Hyphomicrobiales</taxon>
        <taxon>Hyphomicrobiaceae</taxon>
        <taxon>Hyphomicrobium</taxon>
    </lineage>
</organism>
<gene>
    <name evidence="4" type="ORF">W911_08515</name>
</gene>
<dbReference type="InterPro" id="IPR027385">
    <property type="entry name" value="Beta-barrel_OMP"/>
</dbReference>
<dbReference type="STRING" id="1029756.W911_08515"/>
<feature type="chain" id="PRO_5004741609" evidence="2">
    <location>
        <begin position="29"/>
        <end position="277"/>
    </location>
</feature>
<dbReference type="Pfam" id="PF13505">
    <property type="entry name" value="OMP_b-brl"/>
    <property type="match status" value="1"/>
</dbReference>
<dbReference type="HOGENOM" id="CLU_057473_0_0_5"/>
<evidence type="ECO:0000256" key="1">
    <source>
        <dbReference type="ARBA" id="ARBA00022729"/>
    </source>
</evidence>
<protein>
    <submittedName>
        <fullName evidence="4">Opacity protein</fullName>
    </submittedName>
</protein>
<dbReference type="Proteomes" id="UP000018542">
    <property type="component" value="Chromosome"/>
</dbReference>
<accession>V5SEE5</accession>
<dbReference type="EMBL" id="CP006912">
    <property type="protein sequence ID" value="AHB48425.1"/>
    <property type="molecule type" value="Genomic_DNA"/>
</dbReference>
<dbReference type="PATRIC" id="fig|1029756.8.peg.1777"/>
<feature type="domain" description="Outer membrane protein beta-barrel" evidence="3">
    <location>
        <begin position="17"/>
        <end position="228"/>
    </location>
</feature>
<name>V5SEE5_9HYPH</name>
<keyword evidence="5" id="KW-1185">Reference proteome</keyword>
<proteinExistence type="predicted"/>
<dbReference type="OrthoDB" id="5643626at2"/>
<dbReference type="KEGG" id="hni:W911_08515"/>
<dbReference type="InterPro" id="IPR011250">
    <property type="entry name" value="OMP/PagP_B-barrel"/>
</dbReference>